<comment type="caution">
    <text evidence="2">The sequence shown here is derived from an EMBL/GenBank/DDBJ whole genome shotgun (WGS) entry which is preliminary data.</text>
</comment>
<gene>
    <name evidence="1" type="ORF">GCM10007422_09500</name>
    <name evidence="2" type="ORF">GGQ60_001683</name>
</gene>
<dbReference type="RefSeq" id="WP_183762141.1">
    <property type="nucleotide sequence ID" value="NZ_BMHZ01000001.1"/>
</dbReference>
<reference evidence="1" key="1">
    <citation type="journal article" date="2014" name="Int. J. Syst. Evol. Microbiol.">
        <title>Complete genome of a new Firmicutes species belonging to the dominant human colonic microbiota ('Ruminococcus bicirculans') reveals two chromosomes and a selective capacity to utilize plant glucans.</title>
        <authorList>
            <consortium name="NISC Comparative Sequencing Program"/>
            <person name="Wegmann U."/>
            <person name="Louis P."/>
            <person name="Goesmann A."/>
            <person name="Henrissat B."/>
            <person name="Duncan S.H."/>
            <person name="Flint H.J."/>
        </authorList>
    </citation>
    <scope>NUCLEOTIDE SEQUENCE</scope>
    <source>
        <strain evidence="1">CGMCC 1.15287</strain>
    </source>
</reference>
<dbReference type="Proteomes" id="UP000642938">
    <property type="component" value="Unassembled WGS sequence"/>
</dbReference>
<protein>
    <submittedName>
        <fullName evidence="2">Uncharacterized protein</fullName>
    </submittedName>
</protein>
<reference evidence="2 3" key="3">
    <citation type="submission" date="2020-08" db="EMBL/GenBank/DDBJ databases">
        <title>Genomic Encyclopedia of Type Strains, Phase IV (KMG-IV): sequencing the most valuable type-strain genomes for metagenomic binning, comparative biology and taxonomic classification.</title>
        <authorList>
            <person name="Goeker M."/>
        </authorList>
    </citation>
    <scope>NUCLEOTIDE SEQUENCE [LARGE SCALE GENOMIC DNA]</scope>
    <source>
        <strain evidence="2 3">DSM 100774</strain>
    </source>
</reference>
<keyword evidence="4" id="KW-1185">Reference proteome</keyword>
<dbReference type="Proteomes" id="UP000532273">
    <property type="component" value="Unassembled WGS sequence"/>
</dbReference>
<accession>A0A7W6KBT2</accession>
<evidence type="ECO:0000313" key="1">
    <source>
        <dbReference type="EMBL" id="GGG97622.1"/>
    </source>
</evidence>
<sequence length="79" mass="9133">MEKVKIELSPYDALSILSFCREYVNDELADEPIFIALKKSVKAFEEELTKNLTEDQYEDAKAENQVNRLMGTCPNNYKP</sequence>
<name>A0A7W6KBT2_9SPHI</name>
<evidence type="ECO:0000313" key="3">
    <source>
        <dbReference type="Proteomes" id="UP000532273"/>
    </source>
</evidence>
<dbReference type="AlphaFoldDB" id="A0A7W6KBT2"/>
<evidence type="ECO:0000313" key="4">
    <source>
        <dbReference type="Proteomes" id="UP000642938"/>
    </source>
</evidence>
<proteinExistence type="predicted"/>
<evidence type="ECO:0000313" key="2">
    <source>
        <dbReference type="EMBL" id="MBB4107702.1"/>
    </source>
</evidence>
<organism evidence="2 3">
    <name type="scientific">Pedobacter zeae</name>
    <dbReference type="NCBI Taxonomy" id="1737356"/>
    <lineage>
        <taxon>Bacteria</taxon>
        <taxon>Pseudomonadati</taxon>
        <taxon>Bacteroidota</taxon>
        <taxon>Sphingobacteriia</taxon>
        <taxon>Sphingobacteriales</taxon>
        <taxon>Sphingobacteriaceae</taxon>
        <taxon>Pedobacter</taxon>
    </lineage>
</organism>
<reference evidence="4" key="2">
    <citation type="journal article" date="2019" name="Int. J. Syst. Evol. Microbiol.">
        <title>The Global Catalogue of Microorganisms (GCM) 10K type strain sequencing project: providing services to taxonomists for standard genome sequencing and annotation.</title>
        <authorList>
            <consortium name="The Broad Institute Genomics Platform"/>
            <consortium name="The Broad Institute Genome Sequencing Center for Infectious Disease"/>
            <person name="Wu L."/>
            <person name="Ma J."/>
        </authorList>
    </citation>
    <scope>NUCLEOTIDE SEQUENCE [LARGE SCALE GENOMIC DNA]</scope>
    <source>
        <strain evidence="4">CGMCC 1.15287</strain>
    </source>
</reference>
<reference evidence="1" key="4">
    <citation type="submission" date="2024-05" db="EMBL/GenBank/DDBJ databases">
        <authorList>
            <person name="Sun Q."/>
            <person name="Zhou Y."/>
        </authorList>
    </citation>
    <scope>NUCLEOTIDE SEQUENCE</scope>
    <source>
        <strain evidence="1">CGMCC 1.15287</strain>
    </source>
</reference>
<dbReference type="EMBL" id="BMHZ01000001">
    <property type="protein sequence ID" value="GGG97622.1"/>
    <property type="molecule type" value="Genomic_DNA"/>
</dbReference>
<dbReference type="EMBL" id="JACIEF010000002">
    <property type="protein sequence ID" value="MBB4107702.1"/>
    <property type="molecule type" value="Genomic_DNA"/>
</dbReference>